<evidence type="ECO:0000256" key="1">
    <source>
        <dbReference type="SAM" id="MobiDB-lite"/>
    </source>
</evidence>
<dbReference type="RefSeq" id="WP_190948774.1">
    <property type="nucleotide sequence ID" value="NZ_JACJTC010000004.1"/>
</dbReference>
<sequence>MGNGTNNDKKIMTYALITQYAQLKENIKSSEETPQTQEKKEEDEN</sequence>
<feature type="region of interest" description="Disordered" evidence="1">
    <location>
        <begin position="26"/>
        <end position="45"/>
    </location>
</feature>
<keyword evidence="3" id="KW-1185">Reference proteome</keyword>
<accession>A0ABR8H5A1</accession>
<reference evidence="2 3" key="1">
    <citation type="journal article" date="2020" name="ISME J.">
        <title>Comparative genomics reveals insights into cyanobacterial evolution and habitat adaptation.</title>
        <authorList>
            <person name="Chen M.Y."/>
            <person name="Teng W.K."/>
            <person name="Zhao L."/>
            <person name="Hu C.X."/>
            <person name="Zhou Y.K."/>
            <person name="Han B.P."/>
            <person name="Song L.R."/>
            <person name="Shu W.S."/>
        </authorList>
    </citation>
    <scope>NUCLEOTIDE SEQUENCE [LARGE SCALE GENOMIC DNA]</scope>
    <source>
        <strain evidence="2 3">FACHB-252</strain>
    </source>
</reference>
<proteinExistence type="predicted"/>
<comment type="caution">
    <text evidence="2">The sequence shown here is derived from an EMBL/GenBank/DDBJ whole genome shotgun (WGS) entry which is preliminary data.</text>
</comment>
<evidence type="ECO:0000313" key="3">
    <source>
        <dbReference type="Proteomes" id="UP000606396"/>
    </source>
</evidence>
<evidence type="ECO:0000313" key="2">
    <source>
        <dbReference type="EMBL" id="MBD2610893.1"/>
    </source>
</evidence>
<name>A0ABR8H5A1_NOSPU</name>
<dbReference type="EMBL" id="JACJTC010000004">
    <property type="protein sequence ID" value="MBD2610893.1"/>
    <property type="molecule type" value="Genomic_DNA"/>
</dbReference>
<dbReference type="Proteomes" id="UP000606396">
    <property type="component" value="Unassembled WGS sequence"/>
</dbReference>
<organism evidence="2 3">
    <name type="scientific">Nostoc punctiforme FACHB-252</name>
    <dbReference type="NCBI Taxonomy" id="1357509"/>
    <lineage>
        <taxon>Bacteria</taxon>
        <taxon>Bacillati</taxon>
        <taxon>Cyanobacteriota</taxon>
        <taxon>Cyanophyceae</taxon>
        <taxon>Nostocales</taxon>
        <taxon>Nostocaceae</taxon>
        <taxon>Nostoc</taxon>
    </lineage>
</organism>
<gene>
    <name evidence="2" type="ORF">H6G94_06365</name>
</gene>
<protein>
    <submittedName>
        <fullName evidence="2">Uncharacterized protein</fullName>
    </submittedName>
</protein>